<keyword evidence="11" id="KW-0175">Coiled coil</keyword>
<evidence type="ECO:0000259" key="12">
    <source>
        <dbReference type="Pfam" id="PF00562"/>
    </source>
</evidence>
<dbReference type="GO" id="GO:0032549">
    <property type="term" value="F:ribonucleoside binding"/>
    <property type="evidence" value="ECO:0007669"/>
    <property type="project" value="InterPro"/>
</dbReference>
<dbReference type="Gene3D" id="2.30.150.10">
    <property type="entry name" value="DNA-directed RNA polymerase, beta subunit, external 1 domain"/>
    <property type="match status" value="1"/>
</dbReference>
<dbReference type="Gene3D" id="3.90.1800.10">
    <property type="entry name" value="RNA polymerase alpha subunit dimerisation domain"/>
    <property type="match status" value="1"/>
</dbReference>
<evidence type="ECO:0000256" key="11">
    <source>
        <dbReference type="SAM" id="Coils"/>
    </source>
</evidence>
<evidence type="ECO:0000313" key="18">
    <source>
        <dbReference type="EMBL" id="PVX30493.1"/>
    </source>
</evidence>
<gene>
    <name evidence="8 18" type="primary">rpoB</name>
    <name evidence="18" type="ORF">DD559_15010</name>
</gene>
<evidence type="ECO:0000259" key="15">
    <source>
        <dbReference type="Pfam" id="PF04563"/>
    </source>
</evidence>
<evidence type="ECO:0000256" key="6">
    <source>
        <dbReference type="ARBA" id="ARBA00023163"/>
    </source>
</evidence>
<evidence type="ECO:0000256" key="5">
    <source>
        <dbReference type="ARBA" id="ARBA00022695"/>
    </source>
</evidence>
<comment type="similarity">
    <text evidence="2">In the C-terminal section; belongs to the RNA polymerase beta' chain family.</text>
</comment>
<evidence type="ECO:0000256" key="8">
    <source>
        <dbReference type="HAMAP-Rule" id="MF_01321"/>
    </source>
</evidence>
<evidence type="ECO:0000256" key="9">
    <source>
        <dbReference type="RuleBase" id="RU000434"/>
    </source>
</evidence>
<name>A0A2U0SGL0_9SPHN</name>
<dbReference type="Pfam" id="PF04563">
    <property type="entry name" value="RNA_pol_Rpb2_1"/>
    <property type="match status" value="1"/>
</dbReference>
<feature type="coiled-coil region" evidence="11">
    <location>
        <begin position="948"/>
        <end position="979"/>
    </location>
</feature>
<feature type="domain" description="DNA-directed RNA polymerase beta subunit external 1" evidence="17">
    <location>
        <begin position="601"/>
        <end position="666"/>
    </location>
</feature>
<dbReference type="Gene3D" id="6.10.140.1670">
    <property type="match status" value="1"/>
</dbReference>
<dbReference type="InterPro" id="IPR007642">
    <property type="entry name" value="RNA_pol_Rpb2_2"/>
</dbReference>
<dbReference type="GO" id="GO:0003899">
    <property type="term" value="F:DNA-directed RNA polymerase activity"/>
    <property type="evidence" value="ECO:0007669"/>
    <property type="project" value="UniProtKB-UniRule"/>
</dbReference>
<dbReference type="EC" id="2.7.7.6" evidence="8 10"/>
<feature type="domain" description="RNA polymerase beta subunit protrusion" evidence="15">
    <location>
        <begin position="31"/>
        <end position="507"/>
    </location>
</feature>
<sequence length="1384" mass="153637">MATKAIEGGTLKRRIRKVFGDIHEVVQMPNLIEVQRESYEQFLRSDPSIGYVSGLEKTLRSVFPIRDFAGTAELDFVTYELEDPKFDVDECRQRGITYAAPMRVTLRLIVFEVDPDTEARSVLDIKEQDVYMGDMPLMTENGTFFINGTERVIVSQMHRSPGVLFDHDRGKTHASGKYLFAARVIPYRGSWLDFEFDAKDIVNVRIDRKRKLPVTSLLYALGLNSEEILNQFYNRVTYVRGPNGWQIPFQAENWRGQKPMFDIVDAASGEVVFPAGQKISPRAANKAAKDGLATLLIPTEEIFGRYSAYDLINEATGEIYIEAGDEVSAENLEKLDKAGIDRLELLDIDHVTTGPWIRNTLKVDKAEEREQALSDIYRVMRPGEPPTLETAESLFAGLFFDPERYDLSAVGRVKLNMRLGLDTPDTVTTLRTEDILEVVKTLVNLKDGKGEVDDIDNLGNRRVRSVGELLENQYRVGLLRMERAVKERMSSVDVSTVMPNDLINAKPAVAAVREFFGSSQLSQFMDQTNPLSEVTHKRRVSALGPGGLTRERAGFEVRDVHPTHYGRICPIETPEGPNIGLINSLATFSRVNKYGFIETPYRKIIDGKVTNEVVYLSAMEEQKHTIAQASAELDETGAFVDDLVSARQGGEFLMALRDQVTLMDVSPKQLVSVAASLIPFLEKDDANRALMGSNMQRQAVPLVKAEAPFVGTGMEATVARDSGAAIAAKRSGVVDQVDATRIVVRATGDVDASESGVDIYTLMKFQRSNQSTCINQRPLVKVGDIVQAGDVIADGPSTEFGELALGRNVLVAFMPWNGYNYEDSILINERIVKDDVFTSIHIDEFEVMARDTKLGPEDITRDIPNVGEEALRNLDEAGIVYVGAEVEPGDILVGKITPKGESPMTPEEKLLRAIFGEKASDVRDTSLRLPPGVSGTIVDVRVFNRHGIDKDERALAIEREEIERLRKDADDERNILNRATWSRLREMLLGQVATAAPKGLKKGVTIDEELLDSVDRHEWWRFAVQDDAMQGNLEAVKGQYDEAVKRIKDKFEDRREKLERGDELPPGVLKMVKVFVAVKRKLQPGDKMAGRHGNKGIISRILPQEDMPFLEDGTPVDFVLNPLGVPSRMNVGQIFETHLGWAARGLGRKIGDALDAWRAANPNPQAGEAPEAVKELLGTVYGDNYKAELDRRSTEQLVDLAQNVRSGVPMATPVFDGAVEADVSAMLRMAGLDESGQVTLFDGRTGEAFDRKVTVGYKYVLKLHHLVDDKIHARSIGPYSLVTQQPLGGKAQFGGQRFGEMEVWALQAYGAAYTLQEMLTVKSDDVVGRTKVYEAIVKGDDTFEAGIPESFNVLVKEMRSLGLNVELKTAELGFDDDGVQIAAE</sequence>
<dbReference type="Proteomes" id="UP000245890">
    <property type="component" value="Unassembled WGS sequence"/>
</dbReference>
<dbReference type="InterPro" id="IPR042107">
    <property type="entry name" value="DNA-dir_RNA_pol_bsu_ext_1_sf"/>
</dbReference>
<evidence type="ECO:0000256" key="4">
    <source>
        <dbReference type="ARBA" id="ARBA00022679"/>
    </source>
</evidence>
<dbReference type="Gene3D" id="2.40.50.150">
    <property type="match status" value="1"/>
</dbReference>
<protein>
    <recommendedName>
        <fullName evidence="8 10">DNA-directed RNA polymerase subunit beta</fullName>
        <shortName evidence="8">RNAP subunit beta</shortName>
        <ecNumber evidence="8 10">2.7.7.6</ecNumber>
    </recommendedName>
    <alternativeName>
        <fullName evidence="8">RNA polymerase subunit beta</fullName>
    </alternativeName>
    <alternativeName>
        <fullName evidence="8">Transcriptase subunit beta</fullName>
    </alternativeName>
</protein>
<dbReference type="NCBIfam" id="TIGR02013">
    <property type="entry name" value="rpoB"/>
    <property type="match status" value="1"/>
</dbReference>
<dbReference type="InterPro" id="IPR037033">
    <property type="entry name" value="DNA-dir_RNAP_su2_hyb_sf"/>
</dbReference>
<dbReference type="RefSeq" id="WP_116469903.1">
    <property type="nucleotide sequence ID" value="NZ_QENQ01000001.1"/>
</dbReference>
<dbReference type="FunFam" id="3.90.1800.10:FF:000001">
    <property type="entry name" value="DNA-directed RNA polymerase subunit beta"/>
    <property type="match status" value="1"/>
</dbReference>
<dbReference type="InterPro" id="IPR007644">
    <property type="entry name" value="RNA_pol_bsu_protrusion"/>
</dbReference>
<dbReference type="PANTHER" id="PTHR20856">
    <property type="entry name" value="DNA-DIRECTED RNA POLYMERASE I SUBUNIT 2"/>
    <property type="match status" value="1"/>
</dbReference>
<dbReference type="PROSITE" id="PS01166">
    <property type="entry name" value="RNA_POL_BETA"/>
    <property type="match status" value="1"/>
</dbReference>
<dbReference type="Gene3D" id="2.40.50.100">
    <property type="match status" value="1"/>
</dbReference>
<dbReference type="InterPro" id="IPR010243">
    <property type="entry name" value="RNA_pol_bsu_bac"/>
</dbReference>
<evidence type="ECO:0000259" key="14">
    <source>
        <dbReference type="Pfam" id="PF04561"/>
    </source>
</evidence>
<dbReference type="InterPro" id="IPR015712">
    <property type="entry name" value="DNA-dir_RNA_pol_su2"/>
</dbReference>
<dbReference type="InterPro" id="IPR007121">
    <property type="entry name" value="RNA_pol_bsu_CS"/>
</dbReference>
<feature type="domain" description="RNA polymerase Rpb2" evidence="14">
    <location>
        <begin position="159"/>
        <end position="231"/>
    </location>
</feature>
<dbReference type="InterPro" id="IPR014724">
    <property type="entry name" value="RNA_pol_RPB2_OB-fold"/>
</dbReference>
<feature type="domain" description="RNA polymerase Rpb2" evidence="14">
    <location>
        <begin position="364"/>
        <end position="464"/>
    </location>
</feature>
<dbReference type="InterPro" id="IPR019462">
    <property type="entry name" value="DNA-dir_RNA_pol_bsu_external_1"/>
</dbReference>
<evidence type="ECO:0000256" key="3">
    <source>
        <dbReference type="ARBA" id="ARBA00022478"/>
    </source>
</evidence>
<dbReference type="Pfam" id="PF04561">
    <property type="entry name" value="RNA_pol_Rpb2_2"/>
    <property type="match status" value="2"/>
</dbReference>
<evidence type="ECO:0000259" key="16">
    <source>
        <dbReference type="Pfam" id="PF04565"/>
    </source>
</evidence>
<comment type="subunit">
    <text evidence="8 10">The RNAP catalytic core consists of 2 alpha, 1 beta, 1 beta' and 1 omega subunit. When a sigma factor is associated with the core the holoenzyme is formed, which can initiate transcription.</text>
</comment>
<feature type="domain" description="DNA-directed RNA polymerase subunit 2 hybrid-binding" evidence="12">
    <location>
        <begin position="728"/>
        <end position="1292"/>
    </location>
</feature>
<evidence type="ECO:0000313" key="19">
    <source>
        <dbReference type="Proteomes" id="UP000245890"/>
    </source>
</evidence>
<dbReference type="InterPro" id="IPR007641">
    <property type="entry name" value="RNA_pol_Rpb2_7"/>
</dbReference>
<proteinExistence type="inferred from homology"/>
<keyword evidence="19" id="KW-1185">Reference proteome</keyword>
<keyword evidence="6 8" id="KW-0804">Transcription</keyword>
<dbReference type="InterPro" id="IPR007120">
    <property type="entry name" value="DNA-dir_RNAP_su2_dom"/>
</dbReference>
<keyword evidence="4 8" id="KW-0808">Transferase</keyword>
<dbReference type="FunFam" id="2.40.50.100:FF:000006">
    <property type="entry name" value="DNA-directed RNA polymerase subunit beta"/>
    <property type="match status" value="1"/>
</dbReference>
<comment type="caution">
    <text evidence="18">The sequence shown here is derived from an EMBL/GenBank/DDBJ whole genome shotgun (WGS) entry which is preliminary data.</text>
</comment>
<feature type="domain" description="RNA polymerase Rpb2" evidence="16">
    <location>
        <begin position="523"/>
        <end position="591"/>
    </location>
</feature>
<dbReference type="InterPro" id="IPR007645">
    <property type="entry name" value="RNA_pol_Rpb2_3"/>
</dbReference>
<organism evidence="18 19">
    <name type="scientific">Sphingomonas pokkalii</name>
    <dbReference type="NCBI Taxonomy" id="2175090"/>
    <lineage>
        <taxon>Bacteria</taxon>
        <taxon>Pseudomonadati</taxon>
        <taxon>Pseudomonadota</taxon>
        <taxon>Alphaproteobacteria</taxon>
        <taxon>Sphingomonadales</taxon>
        <taxon>Sphingomonadaceae</taxon>
        <taxon>Sphingomonas</taxon>
    </lineage>
</organism>
<feature type="domain" description="RNA polymerase Rpb2" evidence="13">
    <location>
        <begin position="1294"/>
        <end position="1369"/>
    </location>
</feature>
<dbReference type="Gene3D" id="2.40.270.10">
    <property type="entry name" value="DNA-directed RNA polymerase, subunit 2, domain 6"/>
    <property type="match status" value="1"/>
</dbReference>
<dbReference type="Gene3D" id="3.90.1100.10">
    <property type="match status" value="2"/>
</dbReference>
<dbReference type="GO" id="GO:0006351">
    <property type="term" value="P:DNA-templated transcription"/>
    <property type="evidence" value="ECO:0007669"/>
    <property type="project" value="UniProtKB-UniRule"/>
</dbReference>
<dbReference type="InterPro" id="IPR037034">
    <property type="entry name" value="RNA_pol_Rpb2_2_sf"/>
</dbReference>
<dbReference type="Pfam" id="PF04565">
    <property type="entry name" value="RNA_pol_Rpb2_3"/>
    <property type="match status" value="1"/>
</dbReference>
<dbReference type="Gene3D" id="3.90.1110.10">
    <property type="entry name" value="RNA polymerase Rpb2, domain 2"/>
    <property type="match status" value="1"/>
</dbReference>
<evidence type="ECO:0000259" key="13">
    <source>
        <dbReference type="Pfam" id="PF04560"/>
    </source>
</evidence>
<comment type="catalytic activity">
    <reaction evidence="7 8 10">
        <text>RNA(n) + a ribonucleoside 5'-triphosphate = RNA(n+1) + diphosphate</text>
        <dbReference type="Rhea" id="RHEA:21248"/>
        <dbReference type="Rhea" id="RHEA-COMP:14527"/>
        <dbReference type="Rhea" id="RHEA-COMP:17342"/>
        <dbReference type="ChEBI" id="CHEBI:33019"/>
        <dbReference type="ChEBI" id="CHEBI:61557"/>
        <dbReference type="ChEBI" id="CHEBI:140395"/>
        <dbReference type="EC" id="2.7.7.6"/>
    </reaction>
</comment>
<accession>A0A2U0SGL0</accession>
<comment type="function">
    <text evidence="8 10">DNA-dependent RNA polymerase catalyzes the transcription of DNA into RNA using the four ribonucleoside triphosphates as substrates.</text>
</comment>
<evidence type="ECO:0000256" key="2">
    <source>
        <dbReference type="ARBA" id="ARBA00009839"/>
    </source>
</evidence>
<dbReference type="Pfam" id="PF00562">
    <property type="entry name" value="RNA_pol_Rpb2_6"/>
    <property type="match status" value="1"/>
</dbReference>
<keyword evidence="5 8" id="KW-0548">Nucleotidyltransferase</keyword>
<reference evidence="18 19" key="1">
    <citation type="submission" date="2018-05" db="EMBL/GenBank/DDBJ databases">
        <title>Description of Sphingomonas pokkalii sp nov, isolated from the rhizosphere of saline tolerant pokkali rice and its draft genome analysis.</title>
        <authorList>
            <person name="Menon R."/>
            <person name="Kumari S."/>
            <person name="Rameshkumar N."/>
        </authorList>
    </citation>
    <scope>NUCLEOTIDE SEQUENCE [LARGE SCALE GENOMIC DNA]</scope>
    <source>
        <strain evidence="18 19">L3B27</strain>
    </source>
</reference>
<evidence type="ECO:0000256" key="7">
    <source>
        <dbReference type="ARBA" id="ARBA00048552"/>
    </source>
</evidence>
<evidence type="ECO:0000256" key="10">
    <source>
        <dbReference type="RuleBase" id="RU363031"/>
    </source>
</evidence>
<comment type="similarity">
    <text evidence="8 9">Belongs to the RNA polymerase beta chain family.</text>
</comment>
<dbReference type="Pfam" id="PF10385">
    <property type="entry name" value="RNA_pol_Rpb2_45"/>
    <property type="match status" value="1"/>
</dbReference>
<dbReference type="GO" id="GO:0003677">
    <property type="term" value="F:DNA binding"/>
    <property type="evidence" value="ECO:0007669"/>
    <property type="project" value="UniProtKB-UniRule"/>
</dbReference>
<dbReference type="Pfam" id="PF04560">
    <property type="entry name" value="RNA_pol_Rpb2_7"/>
    <property type="match status" value="1"/>
</dbReference>
<dbReference type="HAMAP" id="MF_01321">
    <property type="entry name" value="RNApol_bact_RpoB"/>
    <property type="match status" value="1"/>
</dbReference>
<dbReference type="GO" id="GO:0000428">
    <property type="term" value="C:DNA-directed RNA polymerase complex"/>
    <property type="evidence" value="ECO:0007669"/>
    <property type="project" value="UniProtKB-KW"/>
</dbReference>
<dbReference type="EMBL" id="QENQ01000001">
    <property type="protein sequence ID" value="PVX30493.1"/>
    <property type="molecule type" value="Genomic_DNA"/>
</dbReference>
<evidence type="ECO:0000256" key="1">
    <source>
        <dbReference type="ARBA" id="ARBA00007616"/>
    </source>
</evidence>
<dbReference type="CDD" id="cd00653">
    <property type="entry name" value="RNA_pol_B_RPB2"/>
    <property type="match status" value="1"/>
</dbReference>
<dbReference type="OrthoDB" id="9803954at2"/>
<dbReference type="NCBIfam" id="NF001616">
    <property type="entry name" value="PRK00405.1"/>
    <property type="match status" value="1"/>
</dbReference>
<evidence type="ECO:0000259" key="17">
    <source>
        <dbReference type="Pfam" id="PF10385"/>
    </source>
</evidence>
<dbReference type="SUPFAM" id="SSF64484">
    <property type="entry name" value="beta and beta-prime subunits of DNA dependent RNA-polymerase"/>
    <property type="match status" value="1"/>
</dbReference>
<comment type="similarity">
    <text evidence="1">In the N-terminal section; belongs to the RNA polymerase beta chain family.</text>
</comment>
<keyword evidence="3 8" id="KW-0240">DNA-directed RNA polymerase</keyword>